<keyword evidence="3" id="KW-1185">Reference proteome</keyword>
<name>A0A368ZG83_9FLAO</name>
<dbReference type="Gene3D" id="3.90.550.10">
    <property type="entry name" value="Spore Coat Polysaccharide Biosynthesis Protein SpsA, Chain A"/>
    <property type="match status" value="1"/>
</dbReference>
<dbReference type="AlphaFoldDB" id="A0A368ZG83"/>
<dbReference type="RefSeq" id="WP_114308888.1">
    <property type="nucleotide sequence ID" value="NZ_QPJO01000002.1"/>
</dbReference>
<dbReference type="Proteomes" id="UP000253436">
    <property type="component" value="Unassembled WGS sequence"/>
</dbReference>
<dbReference type="GO" id="GO:0016740">
    <property type="term" value="F:transferase activity"/>
    <property type="evidence" value="ECO:0007669"/>
    <property type="project" value="UniProtKB-KW"/>
</dbReference>
<keyword evidence="2" id="KW-0808">Transferase</keyword>
<dbReference type="SUPFAM" id="SSF53448">
    <property type="entry name" value="Nucleotide-diphospho-sugar transferases"/>
    <property type="match status" value="1"/>
</dbReference>
<gene>
    <name evidence="2" type="ORF">DFQ08_102233</name>
</gene>
<evidence type="ECO:0000259" key="1">
    <source>
        <dbReference type="Pfam" id="PF00483"/>
    </source>
</evidence>
<sequence>MTNPKVNAVIMAGGKGERLLPLTKQTPKPLLQVGNKAIIEYNIELLSALGIKQIHISINYLGEKIMEHLKAYPKKDLDFKYIKESKALGTIGALQLKNSFQHDYIVVMNADLLTNVDLNTIIKEFSQSNDDALIVTIPYEVKVSHGVVETKGKYVATLKEKPSYTHYSNAGIYIFKKECLNYIPENQFFNATDLINTLLDKGKKIINYPVSSFWLDIGTPQDYQKAQEAIIELNL</sequence>
<reference evidence="2 3" key="1">
    <citation type="submission" date="2018-07" db="EMBL/GenBank/DDBJ databases">
        <title>Genomic Encyclopedia of Type Strains, Phase III (KMG-III): the genomes of soil and plant-associated and newly described type strains.</title>
        <authorList>
            <person name="Whitman W."/>
        </authorList>
    </citation>
    <scope>NUCLEOTIDE SEQUENCE [LARGE SCALE GENOMIC DNA]</scope>
    <source>
        <strain evidence="2 3">CECT 7958</strain>
    </source>
</reference>
<protein>
    <submittedName>
        <fullName evidence="2">Nucleotidyltransferase-like protein</fullName>
    </submittedName>
</protein>
<evidence type="ECO:0000313" key="2">
    <source>
        <dbReference type="EMBL" id="RCW92210.1"/>
    </source>
</evidence>
<dbReference type="InterPro" id="IPR005835">
    <property type="entry name" value="NTP_transferase_dom"/>
</dbReference>
<proteinExistence type="predicted"/>
<dbReference type="InterPro" id="IPR050486">
    <property type="entry name" value="Mannose-1P_guanyltransferase"/>
</dbReference>
<dbReference type="PANTHER" id="PTHR22572">
    <property type="entry name" value="SUGAR-1-PHOSPHATE GUANYL TRANSFERASE"/>
    <property type="match status" value="1"/>
</dbReference>
<dbReference type="OrthoDB" id="9813880at2"/>
<dbReference type="InterPro" id="IPR029044">
    <property type="entry name" value="Nucleotide-diphossugar_trans"/>
</dbReference>
<accession>A0A368ZG83</accession>
<evidence type="ECO:0000313" key="3">
    <source>
        <dbReference type="Proteomes" id="UP000253436"/>
    </source>
</evidence>
<dbReference type="Pfam" id="PF00483">
    <property type="entry name" value="NTP_transferase"/>
    <property type="match status" value="1"/>
</dbReference>
<dbReference type="EMBL" id="QPJO01000002">
    <property type="protein sequence ID" value="RCW92210.1"/>
    <property type="molecule type" value="Genomic_DNA"/>
</dbReference>
<comment type="caution">
    <text evidence="2">The sequence shown here is derived from an EMBL/GenBank/DDBJ whole genome shotgun (WGS) entry which is preliminary data.</text>
</comment>
<organism evidence="2 3">
    <name type="scientific">Winogradskyella arenosi</name>
    <dbReference type="NCBI Taxonomy" id="533325"/>
    <lineage>
        <taxon>Bacteria</taxon>
        <taxon>Pseudomonadati</taxon>
        <taxon>Bacteroidota</taxon>
        <taxon>Flavobacteriia</taxon>
        <taxon>Flavobacteriales</taxon>
        <taxon>Flavobacteriaceae</taxon>
        <taxon>Winogradskyella</taxon>
    </lineage>
</organism>
<feature type="domain" description="Nucleotidyl transferase" evidence="1">
    <location>
        <begin position="8"/>
        <end position="230"/>
    </location>
</feature>